<dbReference type="AlphaFoldDB" id="A0A5Q4BLW2"/>
<feature type="signal peptide" evidence="1">
    <location>
        <begin position="1"/>
        <end position="18"/>
    </location>
</feature>
<organism evidence="2 3">
    <name type="scientific">Colletotrichum shisoi</name>
    <dbReference type="NCBI Taxonomy" id="2078593"/>
    <lineage>
        <taxon>Eukaryota</taxon>
        <taxon>Fungi</taxon>
        <taxon>Dikarya</taxon>
        <taxon>Ascomycota</taxon>
        <taxon>Pezizomycotina</taxon>
        <taxon>Sordariomycetes</taxon>
        <taxon>Hypocreomycetidae</taxon>
        <taxon>Glomerellales</taxon>
        <taxon>Glomerellaceae</taxon>
        <taxon>Colletotrichum</taxon>
        <taxon>Colletotrichum destructivum species complex</taxon>
    </lineage>
</organism>
<feature type="chain" id="PRO_5025005882" evidence="1">
    <location>
        <begin position="19"/>
        <end position="261"/>
    </location>
</feature>
<reference evidence="2 3" key="1">
    <citation type="journal article" date="2019" name="Sci. Rep.">
        <title>Colletotrichum shisoi sp. nov., an anthracnose pathogen of Perilla frutescens in Japan: molecular phylogenetic, morphological and genomic evidence.</title>
        <authorList>
            <person name="Gan P."/>
            <person name="Tsushima A."/>
            <person name="Hiroyama R."/>
            <person name="Narusaka M."/>
            <person name="Takano Y."/>
            <person name="Narusaka Y."/>
            <person name="Kawaradani M."/>
            <person name="Damm U."/>
            <person name="Shirasu K."/>
        </authorList>
    </citation>
    <scope>NUCLEOTIDE SEQUENCE [LARGE SCALE GENOMIC DNA]</scope>
    <source>
        <strain evidence="2 3">PG-2018a</strain>
    </source>
</reference>
<accession>A0A5Q4BLW2</accession>
<name>A0A5Q4BLW2_9PEZI</name>
<gene>
    <name evidence="2" type="ORF">CSHISOI_07484</name>
</gene>
<dbReference type="EMBL" id="PUHP01000798">
    <property type="protein sequence ID" value="TQN67963.1"/>
    <property type="molecule type" value="Genomic_DNA"/>
</dbReference>
<sequence length="261" mass="29497">MLISRLFGNVALAVGALGMKSIVPAQDQTITLTGSNIEVVEGNESGTSAIMNLVSHDDILFGAMESCRFDNHLEYHIRFNAIGKTSPKWCDMMFNNVQRSINYDIRLESCDCAYQSDENGNGMEVVLPLPRPIPKFGDRRLNVEQGIRNSLCKVVTEAASAATGRNRCPNGEIESAYPVFKCNHKHMRNTLGYGRYINFYNNIWVVGEDNRCPQLHRGSHRGHHLWQQTLSFKCDCLTQMLTVLWLLLIWQNDALGDDDRE</sequence>
<comment type="caution">
    <text evidence="2">The sequence shown here is derived from an EMBL/GenBank/DDBJ whole genome shotgun (WGS) entry which is preliminary data.</text>
</comment>
<dbReference type="OrthoDB" id="4845392at2759"/>
<evidence type="ECO:0000256" key="1">
    <source>
        <dbReference type="SAM" id="SignalP"/>
    </source>
</evidence>
<evidence type="ECO:0000313" key="3">
    <source>
        <dbReference type="Proteomes" id="UP000326340"/>
    </source>
</evidence>
<keyword evidence="3" id="KW-1185">Reference proteome</keyword>
<dbReference type="Proteomes" id="UP000326340">
    <property type="component" value="Unassembled WGS sequence"/>
</dbReference>
<protein>
    <submittedName>
        <fullName evidence="2">Uncharacterized protein</fullName>
    </submittedName>
</protein>
<proteinExistence type="predicted"/>
<keyword evidence="1" id="KW-0732">Signal</keyword>
<evidence type="ECO:0000313" key="2">
    <source>
        <dbReference type="EMBL" id="TQN67963.1"/>
    </source>
</evidence>